<keyword evidence="6" id="KW-0915">Sodium</keyword>
<protein>
    <submittedName>
        <fullName evidence="8">Na antiporter NhaA protein</fullName>
    </submittedName>
</protein>
<name>U2FML7_9GAMM</name>
<keyword evidence="6" id="KW-0813">Transport</keyword>
<gene>
    <name evidence="8" type="ORF">SSPSH_003727</name>
</gene>
<keyword evidence="6" id="KW-0739">Sodium transport</keyword>
<dbReference type="PANTHER" id="PTHR30341">
    <property type="entry name" value="SODIUM ION/PROTON ANTIPORTER NHAA-RELATED"/>
    <property type="match status" value="1"/>
</dbReference>
<dbReference type="eggNOG" id="COG3004">
    <property type="taxonomic scope" value="Bacteria"/>
</dbReference>
<evidence type="ECO:0000256" key="3">
    <source>
        <dbReference type="ARBA" id="ARBA00022692"/>
    </source>
</evidence>
<dbReference type="Proteomes" id="UP000006242">
    <property type="component" value="Unassembled WGS sequence"/>
</dbReference>
<dbReference type="InterPro" id="IPR023171">
    <property type="entry name" value="Na/H_antiporter_dom_sf"/>
</dbReference>
<keyword evidence="2" id="KW-1003">Cell membrane</keyword>
<evidence type="ECO:0000256" key="4">
    <source>
        <dbReference type="ARBA" id="ARBA00022989"/>
    </source>
</evidence>
<dbReference type="AlphaFoldDB" id="U2FML7"/>
<dbReference type="OrthoDB" id="9808135at2"/>
<dbReference type="Pfam" id="PF06965">
    <property type="entry name" value="Na_H_antiport_1"/>
    <property type="match status" value="1"/>
</dbReference>
<evidence type="ECO:0000256" key="1">
    <source>
        <dbReference type="ARBA" id="ARBA00004429"/>
    </source>
</evidence>
<reference evidence="8 9" key="1">
    <citation type="journal article" date="2011" name="J. Bacteriol.">
        <title>Genome sequence of Salinisphaera shabanensis, a gammaproteobacterium from the harsh, variable environment of the brine-seawater interface of the Shaban Deep in the Red Sea.</title>
        <authorList>
            <person name="Antunes A."/>
            <person name="Alam I."/>
            <person name="Bajic V.B."/>
            <person name="Stingl U."/>
        </authorList>
    </citation>
    <scope>NUCLEOTIDE SEQUENCE [LARGE SCALE GENOMIC DNA]</scope>
    <source>
        <strain evidence="8 9">E1L3A</strain>
    </source>
</reference>
<dbReference type="RefSeq" id="WP_021031958.1">
    <property type="nucleotide sequence ID" value="NZ_AFNV02000038.1"/>
</dbReference>
<evidence type="ECO:0000313" key="8">
    <source>
        <dbReference type="EMBL" id="ERJ17469.1"/>
    </source>
</evidence>
<feature type="transmembrane region" description="Helical" evidence="7">
    <location>
        <begin position="110"/>
        <end position="131"/>
    </location>
</feature>
<evidence type="ECO:0000256" key="6">
    <source>
        <dbReference type="ARBA" id="ARBA00023201"/>
    </source>
</evidence>
<dbReference type="GO" id="GO:0006885">
    <property type="term" value="P:regulation of pH"/>
    <property type="evidence" value="ECO:0007669"/>
    <property type="project" value="InterPro"/>
</dbReference>
<comment type="caution">
    <text evidence="8">The sequence shown here is derived from an EMBL/GenBank/DDBJ whole genome shotgun (WGS) entry which is preliminary data.</text>
</comment>
<feature type="transmembrane region" description="Helical" evidence="7">
    <location>
        <begin position="22"/>
        <end position="44"/>
    </location>
</feature>
<dbReference type="GO" id="GO:0015385">
    <property type="term" value="F:sodium:proton antiporter activity"/>
    <property type="evidence" value="ECO:0007669"/>
    <property type="project" value="TreeGrafter"/>
</dbReference>
<dbReference type="EMBL" id="AFNV02000038">
    <property type="protein sequence ID" value="ERJ17469.1"/>
    <property type="molecule type" value="Genomic_DNA"/>
</dbReference>
<evidence type="ECO:0000313" key="9">
    <source>
        <dbReference type="Proteomes" id="UP000006242"/>
    </source>
</evidence>
<dbReference type="Gene3D" id="1.20.1530.10">
    <property type="entry name" value="Na+/H+ antiporter like domain"/>
    <property type="match status" value="1"/>
</dbReference>
<evidence type="ECO:0000256" key="5">
    <source>
        <dbReference type="ARBA" id="ARBA00023136"/>
    </source>
</evidence>
<keyword evidence="3 7" id="KW-0812">Transmembrane</keyword>
<evidence type="ECO:0000256" key="2">
    <source>
        <dbReference type="ARBA" id="ARBA00022475"/>
    </source>
</evidence>
<proteinExistence type="predicted"/>
<dbReference type="STRING" id="1033802.SSPSH_003727"/>
<organism evidence="8 9">
    <name type="scientific">Salinisphaera shabanensis E1L3A</name>
    <dbReference type="NCBI Taxonomy" id="1033802"/>
    <lineage>
        <taxon>Bacteria</taxon>
        <taxon>Pseudomonadati</taxon>
        <taxon>Pseudomonadota</taxon>
        <taxon>Gammaproteobacteria</taxon>
        <taxon>Salinisphaerales</taxon>
        <taxon>Salinisphaeraceae</taxon>
        <taxon>Salinisphaera</taxon>
    </lineage>
</organism>
<sequence>MSDVTSDQHPLAERLLRPIRRFAAYGPSSGIVLVIATALALLWANSAGSLLPGYADFWNTELSLRLGDVELSLSLHEWIDDALMALFFFHVSLEVKYEFLRGALSTRDKAVLPVVAALGGMLAPVAVFLILNLRRGIPGDGPYQWRQMSPLLLRFSPY</sequence>
<dbReference type="PANTHER" id="PTHR30341:SF0">
    <property type="entry name" value="NA(+)_H(+) ANTIPORTER NHAA"/>
    <property type="match status" value="1"/>
</dbReference>
<keyword evidence="6" id="KW-0406">Ion transport</keyword>
<dbReference type="InterPro" id="IPR004670">
    <property type="entry name" value="NhaA"/>
</dbReference>
<accession>U2FML7</accession>
<evidence type="ECO:0000256" key="7">
    <source>
        <dbReference type="SAM" id="Phobius"/>
    </source>
</evidence>
<dbReference type="GO" id="GO:0005886">
    <property type="term" value="C:plasma membrane"/>
    <property type="evidence" value="ECO:0007669"/>
    <property type="project" value="UniProtKB-SubCell"/>
</dbReference>
<comment type="subcellular location">
    <subcellularLocation>
        <location evidence="1">Cell inner membrane</location>
        <topology evidence="1">Multi-pass membrane protein</topology>
    </subcellularLocation>
</comment>
<reference evidence="8 9" key="2">
    <citation type="journal article" date="2013" name="PLoS ONE">
        <title>INDIGO - INtegrated Data Warehouse of MIcrobial GenOmes with Examples from the Red Sea Extremophiles.</title>
        <authorList>
            <person name="Alam I."/>
            <person name="Antunes A."/>
            <person name="Kamau A.A."/>
            <person name="Ba Alawi W."/>
            <person name="Kalkatawi M."/>
            <person name="Stingl U."/>
            <person name="Bajic V.B."/>
        </authorList>
    </citation>
    <scope>NUCLEOTIDE SEQUENCE [LARGE SCALE GENOMIC DNA]</scope>
    <source>
        <strain evidence="8 9">E1L3A</strain>
    </source>
</reference>
<keyword evidence="9" id="KW-1185">Reference proteome</keyword>
<keyword evidence="4 7" id="KW-1133">Transmembrane helix</keyword>
<keyword evidence="5 7" id="KW-0472">Membrane</keyword>